<keyword evidence="6" id="KW-0966">Cell projection</keyword>
<keyword evidence="6" id="KW-0969">Cilium</keyword>
<dbReference type="PRINTS" id="PR01006">
    <property type="entry name" value="FLGHOOKFLIE"/>
</dbReference>
<dbReference type="GO" id="GO:0003774">
    <property type="term" value="F:cytoskeletal motor activity"/>
    <property type="evidence" value="ECO:0007669"/>
    <property type="project" value="InterPro"/>
</dbReference>
<dbReference type="PANTHER" id="PTHR34653:SF1">
    <property type="entry name" value="FLAGELLAR HOOK-BASAL BODY COMPLEX PROTEIN FLIE"/>
    <property type="match status" value="1"/>
</dbReference>
<keyword evidence="6" id="KW-0282">Flagellum</keyword>
<name>A0A1Q8R1N0_9FIRM</name>
<comment type="caution">
    <text evidence="6">The sequence shown here is derived from an EMBL/GenBank/DDBJ whole genome shotgun (WGS) entry which is preliminary data.</text>
</comment>
<dbReference type="HAMAP" id="MF_00724">
    <property type="entry name" value="FliE"/>
    <property type="match status" value="1"/>
</dbReference>
<reference evidence="6 7" key="1">
    <citation type="submission" date="2016-09" db="EMBL/GenBank/DDBJ databases">
        <title>Complete genome of Desulfosporosinus sp. OL.</title>
        <authorList>
            <person name="Mardanov A."/>
            <person name="Beletsky A."/>
            <person name="Panova A."/>
            <person name="Karnachuk O."/>
            <person name="Ravin N."/>
        </authorList>
    </citation>
    <scope>NUCLEOTIDE SEQUENCE [LARGE SCALE GENOMIC DNA]</scope>
    <source>
        <strain evidence="6 7">OL</strain>
    </source>
</reference>
<proteinExistence type="inferred from homology"/>
<dbReference type="Proteomes" id="UP000186102">
    <property type="component" value="Unassembled WGS sequence"/>
</dbReference>
<dbReference type="PANTHER" id="PTHR34653">
    <property type="match status" value="1"/>
</dbReference>
<dbReference type="EMBL" id="MLBF01000003">
    <property type="protein sequence ID" value="OLN33505.1"/>
    <property type="molecule type" value="Genomic_DNA"/>
</dbReference>
<dbReference type="STRING" id="1888891.DSOL_0752"/>
<dbReference type="OrthoDB" id="9812413at2"/>
<evidence type="ECO:0000256" key="2">
    <source>
        <dbReference type="ARBA" id="ARBA00009272"/>
    </source>
</evidence>
<dbReference type="RefSeq" id="WP_075363545.1">
    <property type="nucleotide sequence ID" value="NZ_MLBF01000003.1"/>
</dbReference>
<evidence type="ECO:0000313" key="6">
    <source>
        <dbReference type="EMBL" id="OLN33505.1"/>
    </source>
</evidence>
<organism evidence="6 7">
    <name type="scientific">Desulfosporosinus metallidurans</name>
    <dbReference type="NCBI Taxonomy" id="1888891"/>
    <lineage>
        <taxon>Bacteria</taxon>
        <taxon>Bacillati</taxon>
        <taxon>Bacillota</taxon>
        <taxon>Clostridia</taxon>
        <taxon>Eubacteriales</taxon>
        <taxon>Desulfitobacteriaceae</taxon>
        <taxon>Desulfosporosinus</taxon>
    </lineage>
</organism>
<dbReference type="GO" id="GO:0009425">
    <property type="term" value="C:bacterial-type flagellum basal body"/>
    <property type="evidence" value="ECO:0007669"/>
    <property type="project" value="UniProtKB-SubCell"/>
</dbReference>
<evidence type="ECO:0000256" key="4">
    <source>
        <dbReference type="HAMAP-Rule" id="MF_00724"/>
    </source>
</evidence>
<evidence type="ECO:0000313" key="7">
    <source>
        <dbReference type="Proteomes" id="UP000186102"/>
    </source>
</evidence>
<dbReference type="InterPro" id="IPR001624">
    <property type="entry name" value="FliE"/>
</dbReference>
<dbReference type="GO" id="GO:0005198">
    <property type="term" value="F:structural molecule activity"/>
    <property type="evidence" value="ECO:0007669"/>
    <property type="project" value="UniProtKB-UniRule"/>
</dbReference>
<dbReference type="NCBIfam" id="TIGR00205">
    <property type="entry name" value="fliE"/>
    <property type="match status" value="1"/>
</dbReference>
<sequence>MSIQPIVPIMPLGPMSPTPNVTSGDGANKAGTDFAKFLSDALSQVNALQKNADVASLGLASGQVQDLSTVMVALEKASLSMSLTVSVRDKVLDAYNQVMRMQM</sequence>
<accession>A0A1Q8R1N0</accession>
<dbReference type="Pfam" id="PF02049">
    <property type="entry name" value="FliE"/>
    <property type="match status" value="1"/>
</dbReference>
<protein>
    <recommendedName>
        <fullName evidence="4 5">Flagellar hook-basal body complex protein FliE</fullName>
    </recommendedName>
</protein>
<evidence type="ECO:0000256" key="1">
    <source>
        <dbReference type="ARBA" id="ARBA00004117"/>
    </source>
</evidence>
<gene>
    <name evidence="4" type="primary">fliE</name>
    <name evidence="6" type="ORF">DSOL_0752</name>
</gene>
<keyword evidence="7" id="KW-1185">Reference proteome</keyword>
<evidence type="ECO:0000256" key="5">
    <source>
        <dbReference type="NCBIfam" id="TIGR00205"/>
    </source>
</evidence>
<comment type="similarity">
    <text evidence="2 4">Belongs to the FliE family.</text>
</comment>
<dbReference type="AlphaFoldDB" id="A0A1Q8R1N0"/>
<evidence type="ECO:0000256" key="3">
    <source>
        <dbReference type="ARBA" id="ARBA00023143"/>
    </source>
</evidence>
<keyword evidence="3 4" id="KW-0975">Bacterial flagellum</keyword>
<comment type="subcellular location">
    <subcellularLocation>
        <location evidence="1 4">Bacterial flagellum basal body</location>
    </subcellularLocation>
</comment>
<dbReference type="GO" id="GO:0071973">
    <property type="term" value="P:bacterial-type flagellum-dependent cell motility"/>
    <property type="evidence" value="ECO:0007669"/>
    <property type="project" value="InterPro"/>
</dbReference>